<evidence type="ECO:0000313" key="2">
    <source>
        <dbReference type="EMBL" id="OMH82079.1"/>
    </source>
</evidence>
<comment type="caution">
    <text evidence="2">The sequence shown here is derived from an EMBL/GenBank/DDBJ whole genome shotgun (WGS) entry which is preliminary data.</text>
</comment>
<dbReference type="OrthoDB" id="10267127at2759"/>
<dbReference type="GO" id="GO:0000298">
    <property type="term" value="F:endopolyphosphatase activity"/>
    <property type="evidence" value="ECO:0007669"/>
    <property type="project" value="TreeGrafter"/>
</dbReference>
<gene>
    <name evidence="2" type="ORF">AX774_g4456</name>
</gene>
<organism evidence="2 3">
    <name type="scientific">Zancudomyces culisetae</name>
    <name type="common">Gut fungus</name>
    <name type="synonym">Smittium culisetae</name>
    <dbReference type="NCBI Taxonomy" id="1213189"/>
    <lineage>
        <taxon>Eukaryota</taxon>
        <taxon>Fungi</taxon>
        <taxon>Fungi incertae sedis</taxon>
        <taxon>Zoopagomycota</taxon>
        <taxon>Kickxellomycotina</taxon>
        <taxon>Harpellomycetes</taxon>
        <taxon>Harpellales</taxon>
        <taxon>Legeriomycetaceae</taxon>
        <taxon>Zancudomyces</taxon>
    </lineage>
</organism>
<sequence>MDGSDNFAERPLLLKEICSDFDATDEPDSKKLTKSIKLFRFSSNDGKCKIVENPREVDLSYGKKIEEARDVTLELKAKDRRILFFGDIHGCINEFNRMLEMLEFNKSKDLVVLLGDLVGKGPSPLEVIDRAIEIGAIAVRGNHDDLVLRWRNYLDKHEGEAVMGTDGFPYSDFRVNGEHINIARMMDEIHYQYLLSLPVILKIKTSRNVIIGVHAGLDPSKSLFKQDCSVIMRMRNILDGGNPVSKKSLGGAPWYDVWNKAALLTVDHSNSEGKVVEEGYAEDLLPCDIDLIVYGHDAGRELQIHERTLGLDSGAVYGKYLSAYVYPDNSIIQLSSNKYSEII</sequence>
<dbReference type="Proteomes" id="UP000188320">
    <property type="component" value="Unassembled WGS sequence"/>
</dbReference>
<accession>A0A1R1PMB7</accession>
<dbReference type="PANTHER" id="PTHR42850:SF4">
    <property type="entry name" value="ZINC-DEPENDENT ENDOPOLYPHOSPHATASE"/>
    <property type="match status" value="1"/>
</dbReference>
<dbReference type="InterPro" id="IPR029052">
    <property type="entry name" value="Metallo-depent_PP-like"/>
</dbReference>
<keyword evidence="3" id="KW-1185">Reference proteome</keyword>
<reference evidence="3" key="1">
    <citation type="submission" date="2017-01" db="EMBL/GenBank/DDBJ databases">
        <authorList>
            <person name="Wang Y."/>
            <person name="White M."/>
            <person name="Kvist S."/>
            <person name="Moncalvo J.-M."/>
        </authorList>
    </citation>
    <scope>NUCLEOTIDE SEQUENCE [LARGE SCALE GENOMIC DNA]</scope>
    <source>
        <strain evidence="3">COL-18-3</strain>
    </source>
</reference>
<evidence type="ECO:0000313" key="3">
    <source>
        <dbReference type="Proteomes" id="UP000188320"/>
    </source>
</evidence>
<dbReference type="EMBL" id="LSSK01000743">
    <property type="protein sequence ID" value="OMH82079.1"/>
    <property type="molecule type" value="Genomic_DNA"/>
</dbReference>
<name>A0A1R1PMB7_ZANCU</name>
<dbReference type="SUPFAM" id="SSF56300">
    <property type="entry name" value="Metallo-dependent phosphatases"/>
    <property type="match status" value="1"/>
</dbReference>
<dbReference type="GO" id="GO:0006798">
    <property type="term" value="P:polyphosphate catabolic process"/>
    <property type="evidence" value="ECO:0007669"/>
    <property type="project" value="TreeGrafter"/>
</dbReference>
<dbReference type="GO" id="GO:0005737">
    <property type="term" value="C:cytoplasm"/>
    <property type="evidence" value="ECO:0007669"/>
    <property type="project" value="TreeGrafter"/>
</dbReference>
<evidence type="ECO:0000259" key="1">
    <source>
        <dbReference type="Pfam" id="PF00149"/>
    </source>
</evidence>
<dbReference type="InterPro" id="IPR050126">
    <property type="entry name" value="Ap4A_hydrolase"/>
</dbReference>
<dbReference type="GO" id="GO:0016791">
    <property type="term" value="F:phosphatase activity"/>
    <property type="evidence" value="ECO:0007669"/>
    <property type="project" value="TreeGrafter"/>
</dbReference>
<dbReference type="Gene3D" id="3.60.21.10">
    <property type="match status" value="1"/>
</dbReference>
<dbReference type="InterPro" id="IPR004843">
    <property type="entry name" value="Calcineurin-like_PHP"/>
</dbReference>
<dbReference type="CDD" id="cd00144">
    <property type="entry name" value="MPP_PPP_family"/>
    <property type="match status" value="1"/>
</dbReference>
<dbReference type="PANTHER" id="PTHR42850">
    <property type="entry name" value="METALLOPHOSPHOESTERASE"/>
    <property type="match status" value="1"/>
</dbReference>
<protein>
    <submittedName>
        <fullName evidence="2">Bis(5'-nucleosyl)-tetraphosphatase, symmetrical</fullName>
    </submittedName>
</protein>
<dbReference type="AlphaFoldDB" id="A0A1R1PMB7"/>
<dbReference type="Pfam" id="PF00149">
    <property type="entry name" value="Metallophos"/>
    <property type="match status" value="1"/>
</dbReference>
<feature type="domain" description="Calcineurin-like phosphoesterase" evidence="1">
    <location>
        <begin position="81"/>
        <end position="297"/>
    </location>
</feature>
<proteinExistence type="predicted"/>